<reference evidence="9" key="1">
    <citation type="submission" date="2020-02" db="EMBL/GenBank/DDBJ databases">
        <authorList>
            <person name="Shen X.-R."/>
            <person name="Zhang Y.-X."/>
        </authorList>
    </citation>
    <scope>NUCLEOTIDE SEQUENCE</scope>
    <source>
        <strain evidence="9">SYP-B3998</strain>
    </source>
</reference>
<evidence type="ECO:0000313" key="9">
    <source>
        <dbReference type="EMBL" id="NEW05004.1"/>
    </source>
</evidence>
<dbReference type="GO" id="GO:0022857">
    <property type="term" value="F:transmembrane transporter activity"/>
    <property type="evidence" value="ECO:0007669"/>
    <property type="project" value="InterPro"/>
</dbReference>
<comment type="caution">
    <text evidence="9">The sequence shown here is derived from an EMBL/GenBank/DDBJ whole genome shotgun (WGS) entry which is preliminary data.</text>
</comment>
<comment type="similarity">
    <text evidence="2">Belongs to the binding-protein-dependent transport system permease family. FecCD subfamily.</text>
</comment>
<comment type="subcellular location">
    <subcellularLocation>
        <location evidence="1">Cell membrane</location>
        <topology evidence="1">Multi-pass membrane protein</topology>
    </subcellularLocation>
</comment>
<dbReference type="PROSITE" id="PS51257">
    <property type="entry name" value="PROKAR_LIPOPROTEIN"/>
    <property type="match status" value="1"/>
</dbReference>
<proteinExistence type="inferred from homology"/>
<feature type="transmembrane region" description="Helical" evidence="8">
    <location>
        <begin position="60"/>
        <end position="78"/>
    </location>
</feature>
<evidence type="ECO:0000256" key="3">
    <source>
        <dbReference type="ARBA" id="ARBA00022448"/>
    </source>
</evidence>
<feature type="transmembrane region" description="Helical" evidence="8">
    <location>
        <begin position="306"/>
        <end position="323"/>
    </location>
</feature>
<protein>
    <submittedName>
        <fullName evidence="9">Iron ABC transporter permease</fullName>
    </submittedName>
</protein>
<dbReference type="PANTHER" id="PTHR30472">
    <property type="entry name" value="FERRIC ENTEROBACTIN TRANSPORT SYSTEM PERMEASE PROTEIN"/>
    <property type="match status" value="1"/>
</dbReference>
<feature type="transmembrane region" description="Helical" evidence="8">
    <location>
        <begin position="188"/>
        <end position="208"/>
    </location>
</feature>
<dbReference type="Gene3D" id="1.10.3470.10">
    <property type="entry name" value="ABC transporter involved in vitamin B12 uptake, BtuC"/>
    <property type="match status" value="1"/>
</dbReference>
<organism evidence="9">
    <name type="scientific">Paenibacillus sp. SYP-B3998</name>
    <dbReference type="NCBI Taxonomy" id="2678564"/>
    <lineage>
        <taxon>Bacteria</taxon>
        <taxon>Bacillati</taxon>
        <taxon>Bacillota</taxon>
        <taxon>Bacilli</taxon>
        <taxon>Bacillales</taxon>
        <taxon>Paenibacillaceae</taxon>
        <taxon>Paenibacillus</taxon>
    </lineage>
</organism>
<name>A0A6G3ZTH4_9BACL</name>
<dbReference type="PANTHER" id="PTHR30472:SF25">
    <property type="entry name" value="ABC TRANSPORTER PERMEASE PROTEIN MJ0876-RELATED"/>
    <property type="match status" value="1"/>
</dbReference>
<sequence length="330" mass="35319">MARYLGVFCGLTLLLGIFACVALSWHVKGLTLDHVSEIFHVKAEDSLMVYTVWNIRLPRVLLAILLGGALAVAGCLLQGITRNPLADPEIIGINQGASLFVVLGLLLLGTKDVSFLIIVCAFCGAIAGGSVVYMLSLRSRFTPTRMVLAGIAVSLFFSSVTTGLLLMNETTLSNLIYWMAGKLSGAEWADIRLSVFVLLPVIVLSWLLSPQLNVLLFGDDVAGSLGQNVKVIRRIAMLMVGVLVGGAVALAGPIGFVGLMVPHMGRMLWGHDYRIMVPLSALLGANLLLASDLVGQMLFYPVETPVGILTALLGIPFFLTLMQKKKGEVL</sequence>
<accession>A0A6G3ZTH4</accession>
<dbReference type="AlphaFoldDB" id="A0A6G3ZTH4"/>
<evidence type="ECO:0000256" key="6">
    <source>
        <dbReference type="ARBA" id="ARBA00022989"/>
    </source>
</evidence>
<evidence type="ECO:0000256" key="4">
    <source>
        <dbReference type="ARBA" id="ARBA00022475"/>
    </source>
</evidence>
<evidence type="ECO:0000256" key="5">
    <source>
        <dbReference type="ARBA" id="ARBA00022692"/>
    </source>
</evidence>
<keyword evidence="3" id="KW-0813">Transport</keyword>
<evidence type="ECO:0000256" key="2">
    <source>
        <dbReference type="ARBA" id="ARBA00007935"/>
    </source>
</evidence>
<dbReference type="GO" id="GO:0005886">
    <property type="term" value="C:plasma membrane"/>
    <property type="evidence" value="ECO:0007669"/>
    <property type="project" value="UniProtKB-SubCell"/>
</dbReference>
<keyword evidence="6 8" id="KW-1133">Transmembrane helix</keyword>
<dbReference type="CDD" id="cd06550">
    <property type="entry name" value="TM_ABC_iron-siderophores_like"/>
    <property type="match status" value="1"/>
</dbReference>
<evidence type="ECO:0000256" key="1">
    <source>
        <dbReference type="ARBA" id="ARBA00004651"/>
    </source>
</evidence>
<dbReference type="SUPFAM" id="SSF81345">
    <property type="entry name" value="ABC transporter involved in vitamin B12 uptake, BtuC"/>
    <property type="match status" value="1"/>
</dbReference>
<dbReference type="FunFam" id="1.10.3470.10:FF:000001">
    <property type="entry name" value="Vitamin B12 ABC transporter permease BtuC"/>
    <property type="match status" value="1"/>
</dbReference>
<keyword evidence="5 8" id="KW-0812">Transmembrane</keyword>
<gene>
    <name evidence="9" type="ORF">GK047_03090</name>
</gene>
<evidence type="ECO:0000256" key="7">
    <source>
        <dbReference type="ARBA" id="ARBA00023136"/>
    </source>
</evidence>
<feature type="transmembrane region" description="Helical" evidence="8">
    <location>
        <begin position="115"/>
        <end position="135"/>
    </location>
</feature>
<feature type="transmembrane region" description="Helical" evidence="8">
    <location>
        <begin position="90"/>
        <end position="109"/>
    </location>
</feature>
<dbReference type="GO" id="GO:0033214">
    <property type="term" value="P:siderophore-iron import into cell"/>
    <property type="evidence" value="ECO:0007669"/>
    <property type="project" value="TreeGrafter"/>
</dbReference>
<dbReference type="InterPro" id="IPR000522">
    <property type="entry name" value="ABC_transptr_permease_BtuC"/>
</dbReference>
<dbReference type="RefSeq" id="WP_163940968.1">
    <property type="nucleotide sequence ID" value="NZ_JAAIKC010000001.1"/>
</dbReference>
<feature type="transmembrane region" description="Helical" evidence="8">
    <location>
        <begin position="235"/>
        <end position="261"/>
    </location>
</feature>
<evidence type="ECO:0000256" key="8">
    <source>
        <dbReference type="SAM" id="Phobius"/>
    </source>
</evidence>
<dbReference type="Pfam" id="PF01032">
    <property type="entry name" value="FecCD"/>
    <property type="match status" value="1"/>
</dbReference>
<dbReference type="InterPro" id="IPR037294">
    <property type="entry name" value="ABC_BtuC-like"/>
</dbReference>
<keyword evidence="7 8" id="KW-0472">Membrane</keyword>
<keyword evidence="4" id="KW-1003">Cell membrane</keyword>
<dbReference type="EMBL" id="JAAIKC010000001">
    <property type="protein sequence ID" value="NEW05004.1"/>
    <property type="molecule type" value="Genomic_DNA"/>
</dbReference>
<feature type="transmembrane region" description="Helical" evidence="8">
    <location>
        <begin position="147"/>
        <end position="168"/>
    </location>
</feature>